<evidence type="ECO:0000313" key="1">
    <source>
        <dbReference type="EMBL" id="RAK43172.1"/>
    </source>
</evidence>
<reference evidence="1 2" key="1">
    <citation type="submission" date="2018-06" db="EMBL/GenBank/DDBJ databases">
        <title>Genomic Encyclopedia of Type Strains, Phase III (KMG-III): the genomes of soil and plant-associated and newly described type strains.</title>
        <authorList>
            <person name="Whitman W."/>
        </authorList>
    </citation>
    <scope>NUCLEOTIDE SEQUENCE [LARGE SCALE GENOMIC DNA]</scope>
    <source>
        <strain evidence="1 2">CGMCC 4.7090</strain>
    </source>
</reference>
<name>A0A327ZJZ8_9ACTN</name>
<organism evidence="1 2">
    <name type="scientific">Actinoplanes lutulentus</name>
    <dbReference type="NCBI Taxonomy" id="1287878"/>
    <lineage>
        <taxon>Bacteria</taxon>
        <taxon>Bacillati</taxon>
        <taxon>Actinomycetota</taxon>
        <taxon>Actinomycetes</taxon>
        <taxon>Micromonosporales</taxon>
        <taxon>Micromonosporaceae</taxon>
        <taxon>Actinoplanes</taxon>
    </lineage>
</organism>
<comment type="caution">
    <text evidence="1">The sequence shown here is derived from an EMBL/GenBank/DDBJ whole genome shotgun (WGS) entry which is preliminary data.</text>
</comment>
<dbReference type="AlphaFoldDB" id="A0A327ZJZ8"/>
<keyword evidence="2" id="KW-1185">Reference proteome</keyword>
<protein>
    <submittedName>
        <fullName evidence="1">Uncharacterized protein</fullName>
    </submittedName>
</protein>
<evidence type="ECO:0000313" key="2">
    <source>
        <dbReference type="Proteomes" id="UP000249341"/>
    </source>
</evidence>
<sequence>MFAYYYNNLVLRYLESHRGGGRCKGGGGGGGEVRRGSGRGEAEWWQGEVVRFAGHTPLRV</sequence>
<dbReference type="EMBL" id="QLMJ01000001">
    <property type="protein sequence ID" value="RAK43172.1"/>
    <property type="molecule type" value="Genomic_DNA"/>
</dbReference>
<gene>
    <name evidence="1" type="ORF">B0I29_101302</name>
</gene>
<dbReference type="Proteomes" id="UP000249341">
    <property type="component" value="Unassembled WGS sequence"/>
</dbReference>
<proteinExistence type="predicted"/>
<accession>A0A327ZJZ8</accession>